<name>A0A1A0HEM4_9ASCO</name>
<evidence type="ECO:0000313" key="2">
    <source>
        <dbReference type="Proteomes" id="UP000092555"/>
    </source>
</evidence>
<dbReference type="Proteomes" id="UP000092555">
    <property type="component" value="Unassembled WGS sequence"/>
</dbReference>
<dbReference type="RefSeq" id="XP_018712838.1">
    <property type="nucleotide sequence ID" value="XM_018854569.1"/>
</dbReference>
<organism evidence="1 2">
    <name type="scientific">Metschnikowia bicuspidata var. bicuspidata NRRL YB-4993</name>
    <dbReference type="NCBI Taxonomy" id="869754"/>
    <lineage>
        <taxon>Eukaryota</taxon>
        <taxon>Fungi</taxon>
        <taxon>Dikarya</taxon>
        <taxon>Ascomycota</taxon>
        <taxon>Saccharomycotina</taxon>
        <taxon>Pichiomycetes</taxon>
        <taxon>Metschnikowiaceae</taxon>
        <taxon>Metschnikowia</taxon>
    </lineage>
</organism>
<protein>
    <submittedName>
        <fullName evidence="1">Uncharacterized protein</fullName>
    </submittedName>
</protein>
<proteinExistence type="predicted"/>
<sequence length="155" mass="17853">MRRSSPCRCEACALYRDDMLDWSGNQHCAIWLNDPMKFKSRNRGFSSSMRLFHHRFYGSCTHNIRLRSTNITCDSCHPRNLSQQFAIGIAAFSRRCEFRLPLVYSSQIAHGARPPPASWGSWLRMALFFFRQQSKATISKRSDSGTATSECFVVM</sequence>
<dbReference type="GeneID" id="30027545"/>
<reference evidence="1 2" key="1">
    <citation type="submission" date="2016-05" db="EMBL/GenBank/DDBJ databases">
        <title>Comparative genomics of biotechnologically important yeasts.</title>
        <authorList>
            <consortium name="DOE Joint Genome Institute"/>
            <person name="Riley R."/>
            <person name="Haridas S."/>
            <person name="Wolfe K.H."/>
            <person name="Lopes M.R."/>
            <person name="Hittinger C.T."/>
            <person name="Goker M."/>
            <person name="Salamov A."/>
            <person name="Wisecaver J."/>
            <person name="Long T.M."/>
            <person name="Aerts A.L."/>
            <person name="Barry K."/>
            <person name="Choi C."/>
            <person name="Clum A."/>
            <person name="Coughlan A.Y."/>
            <person name="Deshpande S."/>
            <person name="Douglass A.P."/>
            <person name="Hanson S.J."/>
            <person name="Klenk H.-P."/>
            <person name="LaButti K."/>
            <person name="Lapidus A."/>
            <person name="Lindquist E."/>
            <person name="Lipzen A."/>
            <person name="Meier-kolthoff J.P."/>
            <person name="Ohm R.A."/>
            <person name="Otillar R.P."/>
            <person name="Pangilinan J."/>
            <person name="Peng Y."/>
            <person name="Rokas A."/>
            <person name="Rosa C.A."/>
            <person name="Scheuner C."/>
            <person name="Sibirny A.A."/>
            <person name="Slot J.C."/>
            <person name="Stielow J.B."/>
            <person name="Sun H."/>
            <person name="Kurtzman C.P."/>
            <person name="Blackwell M."/>
            <person name="Grigoriev I.V."/>
            <person name="Jeffries T.W."/>
        </authorList>
    </citation>
    <scope>NUCLEOTIDE SEQUENCE [LARGE SCALE GENOMIC DNA]</scope>
    <source>
        <strain evidence="1 2">NRRL YB-4993</strain>
    </source>
</reference>
<keyword evidence="2" id="KW-1185">Reference proteome</keyword>
<gene>
    <name evidence="1" type="ORF">METBIDRAFT_151325</name>
</gene>
<dbReference type="EMBL" id="LXTC01000002">
    <property type="protein sequence ID" value="OBA22342.1"/>
    <property type="molecule type" value="Genomic_DNA"/>
</dbReference>
<comment type="caution">
    <text evidence="1">The sequence shown here is derived from an EMBL/GenBank/DDBJ whole genome shotgun (WGS) entry which is preliminary data.</text>
</comment>
<accession>A0A1A0HEM4</accession>
<dbReference type="AlphaFoldDB" id="A0A1A0HEM4"/>
<evidence type="ECO:0000313" key="1">
    <source>
        <dbReference type="EMBL" id="OBA22342.1"/>
    </source>
</evidence>